<dbReference type="STRING" id="1515439.SAMN06265784_11371"/>
<keyword evidence="3" id="KW-1185">Reference proteome</keyword>
<dbReference type="Proteomes" id="UP000193228">
    <property type="component" value="Unassembled WGS sequence"/>
</dbReference>
<name>A0A1X7M163_9BURK</name>
<feature type="compositionally biased region" description="Polar residues" evidence="1">
    <location>
        <begin position="26"/>
        <end position="35"/>
    </location>
</feature>
<accession>A0A1X7M163</accession>
<evidence type="ECO:0000313" key="2">
    <source>
        <dbReference type="EMBL" id="SMG59494.1"/>
    </source>
</evidence>
<dbReference type="EMBL" id="FXAT01000013">
    <property type="protein sequence ID" value="SMG59494.1"/>
    <property type="molecule type" value="Genomic_DNA"/>
</dbReference>
<protein>
    <submittedName>
        <fullName evidence="2">Uncharacterized protein</fullName>
    </submittedName>
</protein>
<gene>
    <name evidence="2" type="ORF">SAMN06265784_11371</name>
</gene>
<evidence type="ECO:0000256" key="1">
    <source>
        <dbReference type="SAM" id="MobiDB-lite"/>
    </source>
</evidence>
<dbReference type="OrthoDB" id="9114751at2"/>
<reference evidence="3" key="1">
    <citation type="submission" date="2017-04" db="EMBL/GenBank/DDBJ databases">
        <authorList>
            <person name="Varghese N."/>
            <person name="Submissions S."/>
        </authorList>
    </citation>
    <scope>NUCLEOTIDE SEQUENCE [LARGE SCALE GENOMIC DNA]</scope>
    <source>
        <strain evidence="3">LMG 29540</strain>
    </source>
</reference>
<feature type="region of interest" description="Disordered" evidence="1">
    <location>
        <begin position="1"/>
        <end position="35"/>
    </location>
</feature>
<feature type="compositionally biased region" description="Basic and acidic residues" evidence="1">
    <location>
        <begin position="10"/>
        <end position="19"/>
    </location>
</feature>
<evidence type="ECO:0000313" key="3">
    <source>
        <dbReference type="Proteomes" id="UP000193228"/>
    </source>
</evidence>
<proteinExistence type="predicted"/>
<dbReference type="AlphaFoldDB" id="A0A1X7M163"/>
<organism evidence="2 3">
    <name type="scientific">Paraburkholderia susongensis</name>
    <dbReference type="NCBI Taxonomy" id="1515439"/>
    <lineage>
        <taxon>Bacteria</taxon>
        <taxon>Pseudomonadati</taxon>
        <taxon>Pseudomonadota</taxon>
        <taxon>Betaproteobacteria</taxon>
        <taxon>Burkholderiales</taxon>
        <taxon>Burkholderiaceae</taxon>
        <taxon>Paraburkholderia</taxon>
    </lineage>
</organism>
<sequence>MPYKASTKTGESRKRREPGCRVTNPREYNQNLKQRGQLSLYSPDGDLKALFIGAKPYAPGVSGRQPTYTSG</sequence>